<dbReference type="CDD" id="cd08369">
    <property type="entry name" value="FMT_core"/>
    <property type="match status" value="1"/>
</dbReference>
<name>A0A8J3FMS2_9ACTN</name>
<proteinExistence type="predicted"/>
<dbReference type="SUPFAM" id="SSF53328">
    <property type="entry name" value="Formyltransferase"/>
    <property type="match status" value="1"/>
</dbReference>
<dbReference type="SUPFAM" id="SSF50486">
    <property type="entry name" value="FMT C-terminal domain-like"/>
    <property type="match status" value="1"/>
</dbReference>
<feature type="domain" description="Formyl transferase N-terminal" evidence="1">
    <location>
        <begin position="9"/>
        <end position="178"/>
    </location>
</feature>
<dbReference type="GO" id="GO:0005829">
    <property type="term" value="C:cytosol"/>
    <property type="evidence" value="ECO:0007669"/>
    <property type="project" value="TreeGrafter"/>
</dbReference>
<dbReference type="InterPro" id="IPR036477">
    <property type="entry name" value="Formyl_transf_N_sf"/>
</dbReference>
<reference evidence="2" key="2">
    <citation type="submission" date="2020-09" db="EMBL/GenBank/DDBJ databases">
        <authorList>
            <person name="Sun Q."/>
            <person name="Zhou Y."/>
        </authorList>
    </citation>
    <scope>NUCLEOTIDE SEQUENCE</scope>
    <source>
        <strain evidence="2">CGMCC 4.7299</strain>
    </source>
</reference>
<dbReference type="AlphaFoldDB" id="A0A8J3FMS2"/>
<comment type="caution">
    <text evidence="2">The sequence shown here is derived from an EMBL/GenBank/DDBJ whole genome shotgun (WGS) entry which is preliminary data.</text>
</comment>
<evidence type="ECO:0000313" key="2">
    <source>
        <dbReference type="EMBL" id="GGK86411.1"/>
    </source>
</evidence>
<dbReference type="PANTHER" id="PTHR11138">
    <property type="entry name" value="METHIONYL-TRNA FORMYLTRANSFERASE"/>
    <property type="match status" value="1"/>
</dbReference>
<accession>A0A8J3FMS2</accession>
<dbReference type="Gene3D" id="3.40.50.12230">
    <property type="match status" value="1"/>
</dbReference>
<sequence length="284" mass="30616">MRVALATFGVDEFAVLHAACVDAGHVPVAYVYCRSMRLNSHTDAQAAEGAARIIEALPPGMDLLLPGAADGLASALAGYRLDLLMVYGFNWKLPASVLGTPRFGVVNIHTSLLPRYRGPAPVLWAVRNGDPEIGVTIHRMDDRFDSGPVLVQRGGIPLDEDVTPGRLWTRIRPVIRDLVVDALGMVASQNPGTPQDDSGASSAGFIEPEFSVVDWSRSAREVHNQVRMFAFMGRDHAPVAEVGGRWLAVLRTRLEPADGIRVECADAPIWIEESEPATNPAVPG</sequence>
<organism evidence="2 3">
    <name type="scientific">Mangrovihabitans endophyticus</name>
    <dbReference type="NCBI Taxonomy" id="1751298"/>
    <lineage>
        <taxon>Bacteria</taxon>
        <taxon>Bacillati</taxon>
        <taxon>Actinomycetota</taxon>
        <taxon>Actinomycetes</taxon>
        <taxon>Micromonosporales</taxon>
        <taxon>Micromonosporaceae</taxon>
        <taxon>Mangrovihabitans</taxon>
    </lineage>
</organism>
<dbReference type="InterPro" id="IPR011034">
    <property type="entry name" value="Formyl_transferase-like_C_sf"/>
</dbReference>
<evidence type="ECO:0000313" key="3">
    <source>
        <dbReference type="Proteomes" id="UP000656042"/>
    </source>
</evidence>
<dbReference type="PANTHER" id="PTHR11138:SF5">
    <property type="entry name" value="METHIONYL-TRNA FORMYLTRANSFERASE, MITOCHONDRIAL"/>
    <property type="match status" value="1"/>
</dbReference>
<keyword evidence="3" id="KW-1185">Reference proteome</keyword>
<dbReference type="InterPro" id="IPR002376">
    <property type="entry name" value="Formyl_transf_N"/>
</dbReference>
<dbReference type="Pfam" id="PF00551">
    <property type="entry name" value="Formyl_trans_N"/>
    <property type="match status" value="1"/>
</dbReference>
<evidence type="ECO:0000259" key="1">
    <source>
        <dbReference type="Pfam" id="PF00551"/>
    </source>
</evidence>
<protein>
    <recommendedName>
        <fullName evidence="1">Formyl transferase N-terminal domain-containing protein</fullName>
    </recommendedName>
</protein>
<reference evidence="2" key="1">
    <citation type="journal article" date="2014" name="Int. J. Syst. Evol. Microbiol.">
        <title>Complete genome sequence of Corynebacterium casei LMG S-19264T (=DSM 44701T), isolated from a smear-ripened cheese.</title>
        <authorList>
            <consortium name="US DOE Joint Genome Institute (JGI-PGF)"/>
            <person name="Walter F."/>
            <person name="Albersmeier A."/>
            <person name="Kalinowski J."/>
            <person name="Ruckert C."/>
        </authorList>
    </citation>
    <scope>NUCLEOTIDE SEQUENCE</scope>
    <source>
        <strain evidence="2">CGMCC 4.7299</strain>
    </source>
</reference>
<dbReference type="Proteomes" id="UP000656042">
    <property type="component" value="Unassembled WGS sequence"/>
</dbReference>
<dbReference type="EMBL" id="BMMX01000006">
    <property type="protein sequence ID" value="GGK86411.1"/>
    <property type="molecule type" value="Genomic_DNA"/>
</dbReference>
<dbReference type="GO" id="GO:0004479">
    <property type="term" value="F:methionyl-tRNA formyltransferase activity"/>
    <property type="evidence" value="ECO:0007669"/>
    <property type="project" value="TreeGrafter"/>
</dbReference>
<gene>
    <name evidence="2" type="ORF">GCM10012284_20810</name>
</gene>